<protein>
    <submittedName>
        <fullName evidence="2">Uncharacterized protein</fullName>
    </submittedName>
</protein>
<feature type="chain" id="PRO_5035420516" evidence="1">
    <location>
        <begin position="23"/>
        <end position="254"/>
    </location>
</feature>
<organism evidence="2">
    <name type="scientific">Phaeodactylum tricornutum</name>
    <name type="common">Diatom</name>
    <dbReference type="NCBI Taxonomy" id="2850"/>
    <lineage>
        <taxon>Eukaryota</taxon>
        <taxon>Sar</taxon>
        <taxon>Stramenopiles</taxon>
        <taxon>Ochrophyta</taxon>
        <taxon>Bacillariophyta</taxon>
        <taxon>Bacillariophyceae</taxon>
        <taxon>Bacillariophycidae</taxon>
        <taxon>Naviculales</taxon>
        <taxon>Phaeodactylaceae</taxon>
        <taxon>Phaeodactylum</taxon>
    </lineage>
</organism>
<evidence type="ECO:0000313" key="2">
    <source>
        <dbReference type="EMBL" id="CAG9291760.1"/>
    </source>
</evidence>
<reference evidence="2" key="1">
    <citation type="submission" date="2022-02" db="EMBL/GenBank/DDBJ databases">
        <authorList>
            <person name="Giguere J D."/>
        </authorList>
    </citation>
    <scope>NUCLEOTIDE SEQUENCE</scope>
    <source>
        <strain evidence="2">CCAP 1055/1</strain>
    </source>
</reference>
<dbReference type="AlphaFoldDB" id="A0A8J9X7V0"/>
<dbReference type="EMBL" id="OU594947">
    <property type="protein sequence ID" value="CAG9291760.1"/>
    <property type="molecule type" value="Genomic_DNA"/>
</dbReference>
<proteinExistence type="predicted"/>
<keyword evidence="1" id="KW-0732">Signal</keyword>
<accession>A0A8J9X7V0</accession>
<gene>
    <name evidence="2" type="ORF">PTTT1_LOCUS48062</name>
</gene>
<sequence>MKRRLCCLKLMRLGFVVSLTGAFMLPELPLNSMRACSICPLSPFANPTAVSARNSNPAHSSTSLNLLLDVPDGFFTITFPTLGILLSLSKNFARIRMEENAWEQRLAEARKERLRKDPTLTEIDLRRKEAAIEWSAYGKPRMEEEQLERDLKEIQRSRTRVMDRSEDEEDVVGTEREYCMTDEEIESFELEYGVEYDSYYDDPYSEEELPEGKFSLDRMYGDRVYDNGEIFYKDKESGSFYRQGAKPRNLSFWK</sequence>
<dbReference type="Proteomes" id="UP000836788">
    <property type="component" value="Chromosome 6"/>
</dbReference>
<evidence type="ECO:0000256" key="1">
    <source>
        <dbReference type="SAM" id="SignalP"/>
    </source>
</evidence>
<name>A0A8J9X7V0_PHATR</name>
<feature type="signal peptide" evidence="1">
    <location>
        <begin position="1"/>
        <end position="22"/>
    </location>
</feature>